<protein>
    <submittedName>
        <fullName evidence="1">Asp23/Gls24 family envelope stress response protein</fullName>
    </submittedName>
</protein>
<comment type="caution">
    <text evidence="1">The sequence shown here is derived from an EMBL/GenBank/DDBJ whole genome shotgun (WGS) entry which is preliminary data.</text>
</comment>
<gene>
    <name evidence="1" type="ORF">IPN02_17185</name>
</gene>
<dbReference type="EMBL" id="JADJZA010000009">
    <property type="protein sequence ID" value="MBK9298522.1"/>
    <property type="molecule type" value="Genomic_DNA"/>
</dbReference>
<proteinExistence type="predicted"/>
<name>A0A936NGI6_9ACTN</name>
<evidence type="ECO:0000313" key="1">
    <source>
        <dbReference type="EMBL" id="MBK9298522.1"/>
    </source>
</evidence>
<reference evidence="1 2" key="1">
    <citation type="submission" date="2020-10" db="EMBL/GenBank/DDBJ databases">
        <title>Connecting structure to function with the recovery of over 1000 high-quality activated sludge metagenome-assembled genomes encoding full-length rRNA genes using long-read sequencing.</title>
        <authorList>
            <person name="Singleton C.M."/>
            <person name="Petriglieri F."/>
            <person name="Kristensen J.M."/>
            <person name="Kirkegaard R.H."/>
            <person name="Michaelsen T.Y."/>
            <person name="Andersen M.H."/>
            <person name="Karst S.M."/>
            <person name="Dueholm M.S."/>
            <person name="Nielsen P.H."/>
            <person name="Albertsen M."/>
        </authorList>
    </citation>
    <scope>NUCLEOTIDE SEQUENCE [LARGE SCALE GENOMIC DNA]</scope>
    <source>
        <strain evidence="1">Lyne_18-Q3-R50-59_MAXAC.006</strain>
    </source>
</reference>
<accession>A0A936NGI6</accession>
<sequence>MSDVVRLAFPGSIDGRLDVSFEVIAKLATGLALTVDGVAQPAQRSGLRRLAGSADAPVTSAVTREGGGVRITLRVDASWGTPLGELADRLRRTVSDGVNASLGTTLDPEAVWVRFDALRVEDTDGALL</sequence>
<dbReference type="Proteomes" id="UP000727993">
    <property type="component" value="Unassembled WGS sequence"/>
</dbReference>
<dbReference type="AlphaFoldDB" id="A0A936NGI6"/>
<organism evidence="1 2">
    <name type="scientific">Candidatus Neomicrothrix subdominans</name>
    <dbReference type="NCBI Taxonomy" id="2954438"/>
    <lineage>
        <taxon>Bacteria</taxon>
        <taxon>Bacillati</taxon>
        <taxon>Actinomycetota</taxon>
        <taxon>Acidimicrobiia</taxon>
        <taxon>Acidimicrobiales</taxon>
        <taxon>Microthrixaceae</taxon>
        <taxon>Candidatus Neomicrothrix</taxon>
    </lineage>
</organism>
<evidence type="ECO:0000313" key="2">
    <source>
        <dbReference type="Proteomes" id="UP000727993"/>
    </source>
</evidence>